<evidence type="ECO:0000313" key="2">
    <source>
        <dbReference type="EMBL" id="GGI72811.1"/>
    </source>
</evidence>
<dbReference type="InterPro" id="IPR004323">
    <property type="entry name" value="Ion_tolerance_CutA"/>
</dbReference>
<comment type="similarity">
    <text evidence="1">Belongs to the CutA family.</text>
</comment>
<dbReference type="AlphaFoldDB" id="A0A917N7N9"/>
<dbReference type="InterPro" id="IPR011322">
    <property type="entry name" value="N-reg_PII-like_a/b"/>
</dbReference>
<evidence type="ECO:0000313" key="3">
    <source>
        <dbReference type="Proteomes" id="UP000597989"/>
    </source>
</evidence>
<dbReference type="Proteomes" id="UP000597989">
    <property type="component" value="Unassembled WGS sequence"/>
</dbReference>
<dbReference type="EMBL" id="BMMT01000002">
    <property type="protein sequence ID" value="GGI72811.1"/>
    <property type="molecule type" value="Genomic_DNA"/>
</dbReference>
<comment type="caution">
    <text evidence="2">The sequence shown here is derived from an EMBL/GenBank/DDBJ whole genome shotgun (WGS) entry which is preliminary data.</text>
</comment>
<dbReference type="InterPro" id="IPR015867">
    <property type="entry name" value="N-reg_PII/ATP_PRibTrfase_C"/>
</dbReference>
<dbReference type="Pfam" id="PF03091">
    <property type="entry name" value="CutA1"/>
    <property type="match status" value="1"/>
</dbReference>
<organism evidence="2 3">
    <name type="scientific">Saccharopolyspora thermophila</name>
    <dbReference type="NCBI Taxonomy" id="89367"/>
    <lineage>
        <taxon>Bacteria</taxon>
        <taxon>Bacillati</taxon>
        <taxon>Actinomycetota</taxon>
        <taxon>Actinomycetes</taxon>
        <taxon>Pseudonocardiales</taxon>
        <taxon>Pseudonocardiaceae</taxon>
        <taxon>Saccharopolyspora</taxon>
    </lineage>
</organism>
<protein>
    <submittedName>
        <fullName evidence="2">Uncharacterized protein</fullName>
    </submittedName>
</protein>
<proteinExistence type="inferred from homology"/>
<dbReference type="RefSeq" id="WP_188986253.1">
    <property type="nucleotide sequence ID" value="NZ_BMMT01000002.1"/>
</dbReference>
<dbReference type="Gene3D" id="3.30.70.120">
    <property type="match status" value="1"/>
</dbReference>
<dbReference type="GO" id="GO:0010038">
    <property type="term" value="P:response to metal ion"/>
    <property type="evidence" value="ECO:0007669"/>
    <property type="project" value="InterPro"/>
</dbReference>
<evidence type="ECO:0000256" key="1">
    <source>
        <dbReference type="ARBA" id="ARBA00010169"/>
    </source>
</evidence>
<name>A0A917N7N9_9PSEU</name>
<gene>
    <name evidence="2" type="ORF">GCM10011581_07220</name>
</gene>
<reference evidence="2 3" key="1">
    <citation type="journal article" date="2014" name="Int. J. Syst. Evol. Microbiol.">
        <title>Complete genome sequence of Corynebacterium casei LMG S-19264T (=DSM 44701T), isolated from a smear-ripened cheese.</title>
        <authorList>
            <consortium name="US DOE Joint Genome Institute (JGI-PGF)"/>
            <person name="Walter F."/>
            <person name="Albersmeier A."/>
            <person name="Kalinowski J."/>
            <person name="Ruckert C."/>
        </authorList>
    </citation>
    <scope>NUCLEOTIDE SEQUENCE [LARGE SCALE GENOMIC DNA]</scope>
    <source>
        <strain evidence="2 3">CGMCC 4.7206</strain>
    </source>
</reference>
<dbReference type="SUPFAM" id="SSF54913">
    <property type="entry name" value="GlnB-like"/>
    <property type="match status" value="1"/>
</dbReference>
<accession>A0A917N7N9</accession>
<sequence length="70" mass="8119">MGSHGRRPPESATRRDAEWQVQIRTAADRLPALVEYLRTRLGDDVPEIIASQIVRRRPDHLSWVDEQTRS</sequence>